<dbReference type="Gene3D" id="3.20.20.80">
    <property type="entry name" value="Glycosidases"/>
    <property type="match status" value="1"/>
</dbReference>
<dbReference type="GO" id="GO:0004556">
    <property type="term" value="F:alpha-amylase activity"/>
    <property type="evidence" value="ECO:0007669"/>
    <property type="project" value="TreeGrafter"/>
</dbReference>
<dbReference type="GO" id="GO:0043896">
    <property type="term" value="F:glucan 1,6-alpha-glucosidase activity"/>
    <property type="evidence" value="ECO:0007669"/>
    <property type="project" value="UniProtKB-EC"/>
</dbReference>
<dbReference type="SMART" id="SM00642">
    <property type="entry name" value="Aamy"/>
    <property type="match status" value="1"/>
</dbReference>
<gene>
    <name evidence="12" type="ORF">FLP15_11420</name>
</gene>
<dbReference type="GO" id="GO:0009313">
    <property type="term" value="P:oligosaccharide catabolic process"/>
    <property type="evidence" value="ECO:0007669"/>
    <property type="project" value="TreeGrafter"/>
</dbReference>
<evidence type="ECO:0000256" key="9">
    <source>
        <dbReference type="ARBA" id="ARBA00081848"/>
    </source>
</evidence>
<dbReference type="AlphaFoldDB" id="A0A514ZAP9"/>
<sequence length="531" mass="62459">MEKNWWQKTVVYQIYPRSFMDSNNDGVGDLQGIISKLDYLKELGIGAIWLSPVYQSPMDDNGYDISDYQAIADVFGTMEDMEQLLAEAERRGIKIVMDLVVNHTSDEHAWFVEARSSRDNKYRDYYIWRDEPNGLKSTFSGSAWEFDEKTGQYFLHIFSKRQPDLNWENEKVHREVYDMMNYWIDKGIGGFRMDVIDLIGKEIDQEITGNGPKLHEYLQEMNRATFGDKNLLTVGETWGATPEIAELYSNPERAELSMVFQFEHITNTYLDEGEKWDKKEFSVPLLKEVFSKWQALEKGWNSLFWNNHDLPRIVSNWGNDRKYRVESAKAFAILLHMMKGTPYIYQGEELGMTNFPFESIEQINDVESRNMRLERLSQGHSEDEIMDSIRRVGRDNARTPMQWSVDENAGFTEGNPWLSVNPNYLEINADRALKDEKSVFYTYKKLIELRRQNDWVVYGDFELLDSERDVFAYLRKYKGKKYLVVVNLSDEQNSFLTGFVSKELLIHNYEFMPELSRMNLLPWEAFVCEVE</sequence>
<dbReference type="Pfam" id="PF00128">
    <property type="entry name" value="Alpha-amylase"/>
    <property type="match status" value="1"/>
</dbReference>
<evidence type="ECO:0000256" key="3">
    <source>
        <dbReference type="ARBA" id="ARBA00023295"/>
    </source>
</evidence>
<dbReference type="Gene3D" id="3.90.400.10">
    <property type="entry name" value="Oligo-1,6-glucosidase, Domain 2"/>
    <property type="match status" value="1"/>
</dbReference>
<dbReference type="FunFam" id="3.90.400.10:FF:000002">
    <property type="entry name" value="Sucrose isomerase"/>
    <property type="match status" value="1"/>
</dbReference>
<dbReference type="InterPro" id="IPR006047">
    <property type="entry name" value="GH13_cat_dom"/>
</dbReference>
<feature type="domain" description="Glycosyl hydrolase family 13 catalytic" evidence="11">
    <location>
        <begin position="13"/>
        <end position="398"/>
    </location>
</feature>
<dbReference type="NCBIfam" id="NF008183">
    <property type="entry name" value="PRK10933.1"/>
    <property type="match status" value="1"/>
</dbReference>
<dbReference type="PANTHER" id="PTHR10357:SF179">
    <property type="entry name" value="NEUTRAL AND BASIC AMINO ACID TRANSPORT PROTEIN RBAT"/>
    <property type="match status" value="1"/>
</dbReference>
<organism evidence="12 13">
    <name type="scientific">Lactococcus protaetiae</name>
    <dbReference type="NCBI Taxonomy" id="2592653"/>
    <lineage>
        <taxon>Bacteria</taxon>
        <taxon>Bacillati</taxon>
        <taxon>Bacillota</taxon>
        <taxon>Bacilli</taxon>
        <taxon>Lactobacillales</taxon>
        <taxon>Streptococcaceae</taxon>
        <taxon>Lactococcus</taxon>
    </lineage>
</organism>
<dbReference type="PANTHER" id="PTHR10357">
    <property type="entry name" value="ALPHA-AMYLASE FAMILY MEMBER"/>
    <property type="match status" value="1"/>
</dbReference>
<evidence type="ECO:0000256" key="1">
    <source>
        <dbReference type="ARBA" id="ARBA00008061"/>
    </source>
</evidence>
<evidence type="ECO:0000256" key="7">
    <source>
        <dbReference type="ARBA" id="ARBA00070448"/>
    </source>
</evidence>
<protein>
    <recommendedName>
        <fullName evidence="7">Glucan 1,6-alpha-glucosidase</fullName>
        <ecNumber evidence="6">3.2.1.70</ecNumber>
    </recommendedName>
    <alternativeName>
        <fullName evidence="9">Dextran glucosidase</fullName>
    </alternativeName>
    <alternativeName>
        <fullName evidence="10">Exo-1,6-alpha-glucosidase</fullName>
    </alternativeName>
    <alternativeName>
        <fullName evidence="8">Glucodextranase</fullName>
    </alternativeName>
</protein>
<dbReference type="CDD" id="cd11333">
    <property type="entry name" value="AmyAc_SI_OligoGlu_DGase"/>
    <property type="match status" value="1"/>
</dbReference>
<evidence type="ECO:0000313" key="13">
    <source>
        <dbReference type="Proteomes" id="UP000315128"/>
    </source>
</evidence>
<evidence type="ECO:0000256" key="4">
    <source>
        <dbReference type="ARBA" id="ARBA00050879"/>
    </source>
</evidence>
<evidence type="ECO:0000256" key="10">
    <source>
        <dbReference type="ARBA" id="ARBA00082008"/>
    </source>
</evidence>
<evidence type="ECO:0000313" key="12">
    <source>
        <dbReference type="EMBL" id="QDK71662.1"/>
    </source>
</evidence>
<dbReference type="EC" id="3.2.1.70" evidence="6"/>
<dbReference type="Gene3D" id="2.60.40.1180">
    <property type="entry name" value="Golgi alpha-mannosidase II"/>
    <property type="match status" value="1"/>
</dbReference>
<dbReference type="SUPFAM" id="SSF51445">
    <property type="entry name" value="(Trans)glycosidases"/>
    <property type="match status" value="1"/>
</dbReference>
<dbReference type="RefSeq" id="WP_142767214.1">
    <property type="nucleotide sequence ID" value="NZ_CP041356.1"/>
</dbReference>
<comment type="function">
    <text evidence="5">The physiological substrates may be short isomaltosaccharides.</text>
</comment>
<accession>A0A514ZAP9</accession>
<evidence type="ECO:0000256" key="5">
    <source>
        <dbReference type="ARBA" id="ARBA00058853"/>
    </source>
</evidence>
<evidence type="ECO:0000256" key="6">
    <source>
        <dbReference type="ARBA" id="ARBA00066532"/>
    </source>
</evidence>
<dbReference type="OrthoDB" id="9805159at2"/>
<comment type="catalytic activity">
    <reaction evidence="4">
        <text>Hydrolysis of (1-&gt;6)-alpha-D-glucosidic linkages in (1-&gt;6)-alpha-D-glucans and derived oligosaccharides.</text>
        <dbReference type="EC" id="3.2.1.70"/>
    </reaction>
</comment>
<name>A0A514ZAP9_9LACT</name>
<evidence type="ECO:0000256" key="2">
    <source>
        <dbReference type="ARBA" id="ARBA00022801"/>
    </source>
</evidence>
<dbReference type="Proteomes" id="UP000315128">
    <property type="component" value="Chromosome"/>
</dbReference>
<evidence type="ECO:0000256" key="8">
    <source>
        <dbReference type="ARBA" id="ARBA00078103"/>
    </source>
</evidence>
<evidence type="ECO:0000259" key="11">
    <source>
        <dbReference type="SMART" id="SM00642"/>
    </source>
</evidence>
<dbReference type="SUPFAM" id="SSF51011">
    <property type="entry name" value="Glycosyl hydrolase domain"/>
    <property type="match status" value="1"/>
</dbReference>
<keyword evidence="3" id="KW-0326">Glycosidase</keyword>
<dbReference type="EMBL" id="CP041356">
    <property type="protein sequence ID" value="QDK71662.1"/>
    <property type="molecule type" value="Genomic_DNA"/>
</dbReference>
<reference evidence="12 13" key="1">
    <citation type="submission" date="2019-07" db="EMBL/GenBank/DDBJ databases">
        <title>Genome sequencing of KACC 19320.</title>
        <authorList>
            <person name="Heo J."/>
            <person name="Kim S.-J."/>
            <person name="Kim J.-S."/>
            <person name="Hong S.-B."/>
            <person name="Kwon S.-W."/>
        </authorList>
    </citation>
    <scope>NUCLEOTIDE SEQUENCE [LARGE SCALE GENOMIC DNA]</scope>
    <source>
        <strain evidence="12 13">KACC 19320</strain>
    </source>
</reference>
<dbReference type="FunFam" id="2.60.40.1180:FF:000007">
    <property type="entry name" value="Sucrose isomerase"/>
    <property type="match status" value="1"/>
</dbReference>
<dbReference type="FunFam" id="3.20.20.80:FF:000064">
    <property type="entry name" value="Oligo-1,6-glucosidase"/>
    <property type="match status" value="2"/>
</dbReference>
<keyword evidence="13" id="KW-1185">Reference proteome</keyword>
<dbReference type="KEGG" id="lack:FLP15_11420"/>
<dbReference type="InterPro" id="IPR045857">
    <property type="entry name" value="O16G_dom_2"/>
</dbReference>
<dbReference type="InterPro" id="IPR017853">
    <property type="entry name" value="GH"/>
</dbReference>
<dbReference type="InterPro" id="IPR013780">
    <property type="entry name" value="Glyco_hydro_b"/>
</dbReference>
<proteinExistence type="inferred from homology"/>
<comment type="similarity">
    <text evidence="1">Belongs to the glycosyl hydrolase 13 family.</text>
</comment>
<keyword evidence="2" id="KW-0378">Hydrolase</keyword>